<dbReference type="Gene3D" id="3.30.70.1230">
    <property type="entry name" value="Nucleotide cyclase"/>
    <property type="match status" value="1"/>
</dbReference>
<evidence type="ECO:0000313" key="10">
    <source>
        <dbReference type="Proteomes" id="UP001317629"/>
    </source>
</evidence>
<dbReference type="SUPFAM" id="SSF55073">
    <property type="entry name" value="Nucleotide cyclase"/>
    <property type="match status" value="1"/>
</dbReference>
<dbReference type="PROSITE" id="PS50125">
    <property type="entry name" value="GUANYLATE_CYCLASE_2"/>
    <property type="match status" value="1"/>
</dbReference>
<evidence type="ECO:0000256" key="4">
    <source>
        <dbReference type="ARBA" id="ARBA00023125"/>
    </source>
</evidence>
<evidence type="ECO:0000259" key="8">
    <source>
        <dbReference type="PROSITE" id="PS50125"/>
    </source>
</evidence>
<evidence type="ECO:0000256" key="2">
    <source>
        <dbReference type="ARBA" id="ARBA00023012"/>
    </source>
</evidence>
<name>A0ABN6VA92_9HYPH</name>
<feature type="domain" description="Response regulatory" evidence="7">
    <location>
        <begin position="4"/>
        <end position="117"/>
    </location>
</feature>
<dbReference type="InterPro" id="IPR001789">
    <property type="entry name" value="Sig_transdc_resp-reg_receiver"/>
</dbReference>
<dbReference type="Proteomes" id="UP001317629">
    <property type="component" value="Chromosome"/>
</dbReference>
<sequence length="313" mass="33848">MQETIAIAEDEQDLRELLAEFLSGNGYRVLAAASVAEFRAMVEFEAVDLAILDINMPGEDGLSLARWLNARGSTSIIFATAVASAIDRIVGLESGADDYITKPYHMREMLARIRGLLRRRKMARAALAGKRLAAIASIDIVGYTLLIQTDEQNGLALTDRFFRDVVTQSLPRRAGNLFKMLGDGALIDFPSVQNAVEWALECQTETRAYAAAHGQAQSLRLRIGVAVGDVVVRNGDRFGEVVALAARIQEAAPAGSVMISDVARAMTRGKIRGDFVARRHALKNIAEPMELWLHEGPSAAIAASASNGESAVR</sequence>
<evidence type="ECO:0000259" key="7">
    <source>
        <dbReference type="PROSITE" id="PS50110"/>
    </source>
</evidence>
<organism evidence="9 10">
    <name type="scientific">Methylocystis iwaonis</name>
    <dbReference type="NCBI Taxonomy" id="2885079"/>
    <lineage>
        <taxon>Bacteria</taxon>
        <taxon>Pseudomonadati</taxon>
        <taxon>Pseudomonadota</taxon>
        <taxon>Alphaproteobacteria</taxon>
        <taxon>Hyphomicrobiales</taxon>
        <taxon>Methylocystaceae</taxon>
        <taxon>Methylocystis</taxon>
    </lineage>
</organism>
<dbReference type="InterPro" id="IPR039420">
    <property type="entry name" value="WalR-like"/>
</dbReference>
<dbReference type="InterPro" id="IPR011006">
    <property type="entry name" value="CheY-like_superfamily"/>
</dbReference>
<dbReference type="RefSeq" id="WP_281929991.1">
    <property type="nucleotide sequence ID" value="NZ_AP027142.1"/>
</dbReference>
<keyword evidence="3" id="KW-0805">Transcription regulation</keyword>
<protein>
    <recommendedName>
        <fullName evidence="11">Response regulator</fullName>
    </recommendedName>
</protein>
<dbReference type="Gene3D" id="6.10.250.690">
    <property type="match status" value="1"/>
</dbReference>
<dbReference type="Gene3D" id="3.40.50.2300">
    <property type="match status" value="1"/>
</dbReference>
<dbReference type="Pfam" id="PF00072">
    <property type="entry name" value="Response_reg"/>
    <property type="match status" value="1"/>
</dbReference>
<dbReference type="InterPro" id="IPR001054">
    <property type="entry name" value="A/G_cyclase"/>
</dbReference>
<evidence type="ECO:0000313" key="9">
    <source>
        <dbReference type="EMBL" id="BDV32784.1"/>
    </source>
</evidence>
<proteinExistence type="predicted"/>
<dbReference type="PANTHER" id="PTHR48111">
    <property type="entry name" value="REGULATOR OF RPOS"/>
    <property type="match status" value="1"/>
</dbReference>
<keyword evidence="10" id="KW-1185">Reference proteome</keyword>
<reference evidence="9 10" key="1">
    <citation type="journal article" date="2023" name="Int. J. Syst. Evol. Microbiol.">
        <title>Methylocystis iwaonis sp. nov., a type II methane-oxidizing bacterium from surface soil of a rice paddy field in Japan, and emended description of the genus Methylocystis (ex Whittenbury et al. 1970) Bowman et al. 1993.</title>
        <authorList>
            <person name="Kaise H."/>
            <person name="Sawadogo J.B."/>
            <person name="Alam M.S."/>
            <person name="Ueno C."/>
            <person name="Dianou D."/>
            <person name="Shinjo R."/>
            <person name="Asakawa S."/>
        </authorList>
    </citation>
    <scope>NUCLEOTIDE SEQUENCE [LARGE SCALE GENOMIC DNA]</scope>
    <source>
        <strain evidence="9 10">SS37A-Re</strain>
    </source>
</reference>
<keyword evidence="2" id="KW-0902">Two-component regulatory system</keyword>
<evidence type="ECO:0000256" key="1">
    <source>
        <dbReference type="ARBA" id="ARBA00022553"/>
    </source>
</evidence>
<dbReference type="SMART" id="SM00448">
    <property type="entry name" value="REC"/>
    <property type="match status" value="1"/>
</dbReference>
<feature type="modified residue" description="4-aspartylphosphate" evidence="6">
    <location>
        <position position="53"/>
    </location>
</feature>
<evidence type="ECO:0008006" key="11">
    <source>
        <dbReference type="Google" id="ProtNLM"/>
    </source>
</evidence>
<dbReference type="SUPFAM" id="SSF52172">
    <property type="entry name" value="CheY-like"/>
    <property type="match status" value="1"/>
</dbReference>
<gene>
    <name evidence="9" type="ORF">SS37A_03130</name>
</gene>
<evidence type="ECO:0000256" key="3">
    <source>
        <dbReference type="ARBA" id="ARBA00023015"/>
    </source>
</evidence>
<dbReference type="PROSITE" id="PS50110">
    <property type="entry name" value="RESPONSE_REGULATORY"/>
    <property type="match status" value="1"/>
</dbReference>
<accession>A0ABN6VA92</accession>
<keyword evidence="4" id="KW-0238">DNA-binding</keyword>
<dbReference type="CDD" id="cd17574">
    <property type="entry name" value="REC_OmpR"/>
    <property type="match status" value="1"/>
</dbReference>
<evidence type="ECO:0000256" key="6">
    <source>
        <dbReference type="PROSITE-ProRule" id="PRU00169"/>
    </source>
</evidence>
<dbReference type="PANTHER" id="PTHR48111:SF4">
    <property type="entry name" value="DNA-BINDING DUAL TRANSCRIPTIONAL REGULATOR OMPR"/>
    <property type="match status" value="1"/>
</dbReference>
<feature type="domain" description="Guanylate cyclase" evidence="8">
    <location>
        <begin position="134"/>
        <end position="249"/>
    </location>
</feature>
<dbReference type="InterPro" id="IPR029787">
    <property type="entry name" value="Nucleotide_cyclase"/>
</dbReference>
<keyword evidence="5" id="KW-0804">Transcription</keyword>
<evidence type="ECO:0000256" key="5">
    <source>
        <dbReference type="ARBA" id="ARBA00023163"/>
    </source>
</evidence>
<dbReference type="CDD" id="cd07302">
    <property type="entry name" value="CHD"/>
    <property type="match status" value="1"/>
</dbReference>
<keyword evidence="1 6" id="KW-0597">Phosphoprotein</keyword>
<dbReference type="EMBL" id="AP027142">
    <property type="protein sequence ID" value="BDV32784.1"/>
    <property type="molecule type" value="Genomic_DNA"/>
</dbReference>